<keyword evidence="5 8" id="KW-0472">Membrane</keyword>
<evidence type="ECO:0000256" key="6">
    <source>
        <dbReference type="ARBA" id="ARBA00023180"/>
    </source>
</evidence>
<keyword evidence="2 8" id="KW-0812">Transmembrane</keyword>
<keyword evidence="14" id="KW-1185">Reference proteome</keyword>
<dbReference type="EMBL" id="CM026433">
    <property type="protein sequence ID" value="KAG0555256.1"/>
    <property type="molecule type" value="Genomic_DNA"/>
</dbReference>
<feature type="domain" description="CBS" evidence="11">
    <location>
        <begin position="210"/>
        <end position="271"/>
    </location>
</feature>
<keyword evidence="6" id="KW-0325">Glycoprotein</keyword>
<dbReference type="InterPro" id="IPR002550">
    <property type="entry name" value="CNNM"/>
</dbReference>
<accession>A0A8T0G7G0</accession>
<dbReference type="PROSITE" id="PS51846">
    <property type="entry name" value="CNNM"/>
    <property type="match status" value="1"/>
</dbReference>
<sequence>MVDELSCCGTLFWVYIVVCLVLVLFAGVMSGLTLGLMSLGIMDLEVLIKSGSPSDKLHAEKILPVVRNQHLLLCTLLVGNAMAMEALPIFLDSLVSAWGAVLISVTLILMFGEIIPQAVCSQHGLAIGAAMAPAVRVLVIVFLPVTYPISKLLDYILGPGETALFRRAELKTLVAFHGNEAGKGGELTHDETTIIAGALELTEKTAVQAMTPISSVFSLDVNAKLDLETMNLIMAIGHSRIPVYSEKPSHIIGLVLVKNLLAIRPQDETPVKNCTIRKIPRVGEEMPLYDILNEFQKGHSHMAVVVKYNKEKSKHLKVDREQKMERKKTNKMKKQGGHKDQKQSRRYKYLALDALPGKTGTSSKDAMTHEYKSKDGETFGREAALVRPIQGTDRGRLQHQRSRKGERGWEHSPDYVLDIEKTASILSFSSDEEVTGLITMEDVIEELLQEEILDETDEYIDVHARIKVNLLPPEGKDAPVHSPPKSLSRSNTLPKLFEEYLDDFVKT</sequence>
<evidence type="ECO:0000313" key="13">
    <source>
        <dbReference type="EMBL" id="KAG0555256.1"/>
    </source>
</evidence>
<feature type="transmembrane region" description="Helical" evidence="10">
    <location>
        <begin position="97"/>
        <end position="115"/>
    </location>
</feature>
<keyword evidence="7" id="KW-0129">CBS domain</keyword>
<feature type="transmembrane region" description="Helical" evidence="10">
    <location>
        <begin position="12"/>
        <end position="39"/>
    </location>
</feature>
<name>A0A8T0G7G0_CERPU</name>
<protein>
    <submittedName>
        <fullName evidence="13">Uncharacterized protein</fullName>
    </submittedName>
</protein>
<dbReference type="InterPro" id="IPR045095">
    <property type="entry name" value="ACDP"/>
</dbReference>
<dbReference type="PANTHER" id="PTHR12064:SF59">
    <property type="entry name" value="CNNM TRANSMEMBRANE DOMAIN-CONTAINING PROTEIN"/>
    <property type="match status" value="1"/>
</dbReference>
<dbReference type="PROSITE" id="PS51371">
    <property type="entry name" value="CBS"/>
    <property type="match status" value="1"/>
</dbReference>
<evidence type="ECO:0000256" key="9">
    <source>
        <dbReference type="SAM" id="MobiDB-lite"/>
    </source>
</evidence>
<evidence type="ECO:0000256" key="2">
    <source>
        <dbReference type="ARBA" id="ARBA00022692"/>
    </source>
</evidence>
<dbReference type="Proteomes" id="UP000822688">
    <property type="component" value="Chromosome 12"/>
</dbReference>
<organism evidence="13 14">
    <name type="scientific">Ceratodon purpureus</name>
    <name type="common">Fire moss</name>
    <name type="synonym">Dicranum purpureum</name>
    <dbReference type="NCBI Taxonomy" id="3225"/>
    <lineage>
        <taxon>Eukaryota</taxon>
        <taxon>Viridiplantae</taxon>
        <taxon>Streptophyta</taxon>
        <taxon>Embryophyta</taxon>
        <taxon>Bryophyta</taxon>
        <taxon>Bryophytina</taxon>
        <taxon>Bryopsida</taxon>
        <taxon>Dicranidae</taxon>
        <taxon>Pseudoditrichales</taxon>
        <taxon>Ditrichaceae</taxon>
        <taxon>Ceratodon</taxon>
    </lineage>
</organism>
<evidence type="ECO:0000313" key="14">
    <source>
        <dbReference type="Proteomes" id="UP000822688"/>
    </source>
</evidence>
<feature type="domain" description="CNNM transmembrane" evidence="12">
    <location>
        <begin position="8"/>
        <end position="191"/>
    </location>
</feature>
<feature type="transmembrane region" description="Helical" evidence="10">
    <location>
        <begin position="127"/>
        <end position="147"/>
    </location>
</feature>
<keyword evidence="3" id="KW-0677">Repeat</keyword>
<dbReference type="GO" id="GO:0030026">
    <property type="term" value="P:intracellular manganese ion homeostasis"/>
    <property type="evidence" value="ECO:0007669"/>
    <property type="project" value="TreeGrafter"/>
</dbReference>
<feature type="compositionally biased region" description="Basic residues" evidence="9">
    <location>
        <begin position="325"/>
        <end position="336"/>
    </location>
</feature>
<dbReference type="SUPFAM" id="SSF54631">
    <property type="entry name" value="CBS-domain pair"/>
    <property type="match status" value="1"/>
</dbReference>
<dbReference type="AlphaFoldDB" id="A0A8T0G7G0"/>
<dbReference type="InterPro" id="IPR044751">
    <property type="entry name" value="Ion_transp-like_CBS"/>
</dbReference>
<feature type="compositionally biased region" description="Basic and acidic residues" evidence="9">
    <location>
        <begin position="314"/>
        <end position="324"/>
    </location>
</feature>
<evidence type="ECO:0000259" key="12">
    <source>
        <dbReference type="PROSITE" id="PS51846"/>
    </source>
</evidence>
<dbReference type="InterPro" id="IPR000644">
    <property type="entry name" value="CBS_dom"/>
</dbReference>
<comment type="subcellular location">
    <subcellularLocation>
        <location evidence="1">Membrane</location>
        <topology evidence="1">Multi-pass membrane protein</topology>
    </subcellularLocation>
</comment>
<comment type="caution">
    <text evidence="13">The sequence shown here is derived from an EMBL/GenBank/DDBJ whole genome shotgun (WGS) entry which is preliminary data.</text>
</comment>
<dbReference type="Pfam" id="PF01595">
    <property type="entry name" value="CNNM"/>
    <property type="match status" value="1"/>
</dbReference>
<evidence type="ECO:0000259" key="11">
    <source>
        <dbReference type="PROSITE" id="PS51371"/>
    </source>
</evidence>
<dbReference type="Gene3D" id="3.10.580.10">
    <property type="entry name" value="CBS-domain"/>
    <property type="match status" value="2"/>
</dbReference>
<evidence type="ECO:0000256" key="3">
    <source>
        <dbReference type="ARBA" id="ARBA00022737"/>
    </source>
</evidence>
<dbReference type="FunFam" id="3.10.580.10:FF:000015">
    <property type="entry name" value="DUF21 domain-containing protein"/>
    <property type="match status" value="1"/>
</dbReference>
<dbReference type="InterPro" id="IPR046342">
    <property type="entry name" value="CBS_dom_sf"/>
</dbReference>
<evidence type="ECO:0000256" key="5">
    <source>
        <dbReference type="ARBA" id="ARBA00023136"/>
    </source>
</evidence>
<evidence type="ECO:0000256" key="8">
    <source>
        <dbReference type="PROSITE-ProRule" id="PRU01193"/>
    </source>
</evidence>
<evidence type="ECO:0000256" key="7">
    <source>
        <dbReference type="PROSITE-ProRule" id="PRU00703"/>
    </source>
</evidence>
<reference evidence="13" key="1">
    <citation type="submission" date="2020-06" db="EMBL/GenBank/DDBJ databases">
        <title>WGS assembly of Ceratodon purpureus strain R40.</title>
        <authorList>
            <person name="Carey S.B."/>
            <person name="Jenkins J."/>
            <person name="Shu S."/>
            <person name="Lovell J.T."/>
            <person name="Sreedasyam A."/>
            <person name="Maumus F."/>
            <person name="Tiley G.P."/>
            <person name="Fernandez-Pozo N."/>
            <person name="Barry K."/>
            <person name="Chen C."/>
            <person name="Wang M."/>
            <person name="Lipzen A."/>
            <person name="Daum C."/>
            <person name="Saski C.A."/>
            <person name="Payton A.C."/>
            <person name="Mcbreen J.C."/>
            <person name="Conrad R.E."/>
            <person name="Kollar L.M."/>
            <person name="Olsson S."/>
            <person name="Huttunen S."/>
            <person name="Landis J.B."/>
            <person name="Wickett N.J."/>
            <person name="Johnson M.G."/>
            <person name="Rensing S.A."/>
            <person name="Grimwood J."/>
            <person name="Schmutz J."/>
            <person name="Mcdaniel S.F."/>
        </authorList>
    </citation>
    <scope>NUCLEOTIDE SEQUENCE</scope>
    <source>
        <strain evidence="13">R40</strain>
    </source>
</reference>
<dbReference type="GO" id="GO:0010960">
    <property type="term" value="P:magnesium ion homeostasis"/>
    <property type="evidence" value="ECO:0007669"/>
    <property type="project" value="InterPro"/>
</dbReference>
<dbReference type="GO" id="GO:0016020">
    <property type="term" value="C:membrane"/>
    <property type="evidence" value="ECO:0007669"/>
    <property type="project" value="UniProtKB-SubCell"/>
</dbReference>
<evidence type="ECO:0000256" key="10">
    <source>
        <dbReference type="SAM" id="Phobius"/>
    </source>
</evidence>
<evidence type="ECO:0000256" key="1">
    <source>
        <dbReference type="ARBA" id="ARBA00004141"/>
    </source>
</evidence>
<evidence type="ECO:0000256" key="4">
    <source>
        <dbReference type="ARBA" id="ARBA00022989"/>
    </source>
</evidence>
<keyword evidence="4 8" id="KW-1133">Transmembrane helix</keyword>
<proteinExistence type="predicted"/>
<feature type="region of interest" description="Disordered" evidence="9">
    <location>
        <begin position="314"/>
        <end position="344"/>
    </location>
</feature>
<dbReference type="CDD" id="cd04590">
    <property type="entry name" value="CBS_pair_CorC_HlyC_assoc"/>
    <property type="match status" value="1"/>
</dbReference>
<gene>
    <name evidence="13" type="ORF">KC19_12G156200</name>
</gene>
<dbReference type="GO" id="GO:0005737">
    <property type="term" value="C:cytoplasm"/>
    <property type="evidence" value="ECO:0007669"/>
    <property type="project" value="TreeGrafter"/>
</dbReference>
<dbReference type="PANTHER" id="PTHR12064">
    <property type="entry name" value="METAL TRANSPORTER CNNM"/>
    <property type="match status" value="1"/>
</dbReference>